<feature type="transmembrane region" description="Helical" evidence="8">
    <location>
        <begin position="184"/>
        <end position="203"/>
    </location>
</feature>
<name>A0A6L7GBU6_9RHOB</name>
<dbReference type="GO" id="GO:0005886">
    <property type="term" value="C:plasma membrane"/>
    <property type="evidence" value="ECO:0007669"/>
    <property type="project" value="UniProtKB-SubCell"/>
</dbReference>
<feature type="transmembrane region" description="Helical" evidence="8">
    <location>
        <begin position="102"/>
        <end position="129"/>
    </location>
</feature>
<dbReference type="PANTHER" id="PTHR43848">
    <property type="entry name" value="PUTRESCINE TRANSPORT SYSTEM PERMEASE PROTEIN POTI"/>
    <property type="match status" value="1"/>
</dbReference>
<dbReference type="Gene3D" id="1.10.3720.10">
    <property type="entry name" value="MetI-like"/>
    <property type="match status" value="1"/>
</dbReference>
<evidence type="ECO:0000256" key="6">
    <source>
        <dbReference type="ARBA" id="ARBA00022989"/>
    </source>
</evidence>
<feature type="transmembrane region" description="Helical" evidence="8">
    <location>
        <begin position="135"/>
        <end position="155"/>
    </location>
</feature>
<comment type="similarity">
    <text evidence="2">Belongs to the binding-protein-dependent transport system permease family. CysTW subfamily.</text>
</comment>
<evidence type="ECO:0000313" key="10">
    <source>
        <dbReference type="EMBL" id="MXN21008.1"/>
    </source>
</evidence>
<dbReference type="Pfam" id="PF00528">
    <property type="entry name" value="BPD_transp_1"/>
    <property type="match status" value="1"/>
</dbReference>
<evidence type="ECO:0000256" key="3">
    <source>
        <dbReference type="ARBA" id="ARBA00022448"/>
    </source>
</evidence>
<keyword evidence="7 8" id="KW-0472">Membrane</keyword>
<dbReference type="AlphaFoldDB" id="A0A6L7GBU6"/>
<organism evidence="10 11">
    <name type="scientific">Pseudooceanicola albus</name>
    <dbReference type="NCBI Taxonomy" id="2692189"/>
    <lineage>
        <taxon>Bacteria</taxon>
        <taxon>Pseudomonadati</taxon>
        <taxon>Pseudomonadota</taxon>
        <taxon>Alphaproteobacteria</taxon>
        <taxon>Rhodobacterales</taxon>
        <taxon>Paracoccaceae</taxon>
        <taxon>Pseudooceanicola</taxon>
    </lineage>
</organism>
<feature type="transmembrane region" description="Helical" evidence="8">
    <location>
        <begin position="67"/>
        <end position="90"/>
    </location>
</feature>
<evidence type="ECO:0000259" key="9">
    <source>
        <dbReference type="PROSITE" id="PS50928"/>
    </source>
</evidence>
<evidence type="ECO:0000256" key="5">
    <source>
        <dbReference type="ARBA" id="ARBA00022692"/>
    </source>
</evidence>
<evidence type="ECO:0000256" key="1">
    <source>
        <dbReference type="ARBA" id="ARBA00004651"/>
    </source>
</evidence>
<keyword evidence="3 8" id="KW-0813">Transport</keyword>
<protein>
    <submittedName>
        <fullName evidence="10">ABC transporter permease subunit</fullName>
    </submittedName>
</protein>
<comment type="caution">
    <text evidence="10">The sequence shown here is derived from an EMBL/GenBank/DDBJ whole genome shotgun (WGS) entry which is preliminary data.</text>
</comment>
<keyword evidence="11" id="KW-1185">Reference proteome</keyword>
<dbReference type="Proteomes" id="UP000477911">
    <property type="component" value="Unassembled WGS sequence"/>
</dbReference>
<keyword evidence="4" id="KW-1003">Cell membrane</keyword>
<reference evidence="10 11" key="1">
    <citation type="submission" date="2019-12" db="EMBL/GenBank/DDBJ databases">
        <authorList>
            <person name="Li M."/>
        </authorList>
    </citation>
    <scope>NUCLEOTIDE SEQUENCE [LARGE SCALE GENOMIC DNA]</scope>
    <source>
        <strain evidence="10 11">GBMRC 2024</strain>
    </source>
</reference>
<feature type="transmembrane region" description="Helical" evidence="8">
    <location>
        <begin position="209"/>
        <end position="228"/>
    </location>
</feature>
<evidence type="ECO:0000256" key="4">
    <source>
        <dbReference type="ARBA" id="ARBA00022475"/>
    </source>
</evidence>
<gene>
    <name evidence="10" type="ORF">GR170_24585</name>
</gene>
<evidence type="ECO:0000256" key="2">
    <source>
        <dbReference type="ARBA" id="ARBA00007069"/>
    </source>
</evidence>
<evidence type="ECO:0000256" key="7">
    <source>
        <dbReference type="ARBA" id="ARBA00023136"/>
    </source>
</evidence>
<dbReference type="InterPro" id="IPR000515">
    <property type="entry name" value="MetI-like"/>
</dbReference>
<dbReference type="RefSeq" id="WP_160897126.1">
    <property type="nucleotide sequence ID" value="NZ_WUMU01000040.1"/>
</dbReference>
<evidence type="ECO:0000256" key="8">
    <source>
        <dbReference type="RuleBase" id="RU363032"/>
    </source>
</evidence>
<dbReference type="SUPFAM" id="SSF161098">
    <property type="entry name" value="MetI-like"/>
    <property type="match status" value="1"/>
</dbReference>
<accession>A0A6L7GBU6</accession>
<dbReference type="EMBL" id="WUMU01000040">
    <property type="protein sequence ID" value="MXN21008.1"/>
    <property type="molecule type" value="Genomic_DNA"/>
</dbReference>
<dbReference type="CDD" id="cd06261">
    <property type="entry name" value="TM_PBP2"/>
    <property type="match status" value="1"/>
</dbReference>
<feature type="transmembrane region" description="Helical" evidence="8">
    <location>
        <begin position="240"/>
        <end position="263"/>
    </location>
</feature>
<evidence type="ECO:0000313" key="11">
    <source>
        <dbReference type="Proteomes" id="UP000477911"/>
    </source>
</evidence>
<dbReference type="InterPro" id="IPR035906">
    <property type="entry name" value="MetI-like_sf"/>
</dbReference>
<feature type="domain" description="ABC transmembrane type-1" evidence="9">
    <location>
        <begin position="61"/>
        <end position="259"/>
    </location>
</feature>
<dbReference type="PANTHER" id="PTHR43848:SF2">
    <property type="entry name" value="PUTRESCINE TRANSPORT SYSTEM PERMEASE PROTEIN POTI"/>
    <property type="match status" value="1"/>
</dbReference>
<keyword evidence="5 8" id="KW-0812">Transmembrane</keyword>
<dbReference type="PROSITE" id="PS50928">
    <property type="entry name" value="ABC_TM1"/>
    <property type="match status" value="1"/>
</dbReference>
<comment type="subcellular location">
    <subcellularLocation>
        <location evidence="1 8">Cell membrane</location>
        <topology evidence="1 8">Multi-pass membrane protein</topology>
    </subcellularLocation>
</comment>
<dbReference type="InterPro" id="IPR051789">
    <property type="entry name" value="Bact_Polyamine_Transport"/>
</dbReference>
<proteinExistence type="inferred from homology"/>
<dbReference type="GO" id="GO:0055085">
    <property type="term" value="P:transmembrane transport"/>
    <property type="evidence" value="ECO:0007669"/>
    <property type="project" value="InterPro"/>
</dbReference>
<feature type="transmembrane region" description="Helical" evidence="8">
    <location>
        <begin position="7"/>
        <end position="31"/>
    </location>
</feature>
<keyword evidence="6 8" id="KW-1133">Transmembrane helix</keyword>
<sequence length="269" mass="28819">MKLGNGFLRISVLCGLLFLYLPILSMIVFSFNRSSLGNIWAGFSLKWYARLFANDEVIAALGLSLRIAFLSATLATVLGTLAALALARFGAFRGRAVFSGTVLAPLVLPEVIAGIALLMLFILMARWIGWPTQRGFLTVTLAHATYSMAFVTTVIRARLVAMDISVEEAAMDLGSTPWQVLRDITLPVIAPSLLAGWLLAFTLSLDDVVIANFTTGPGATTLPMVIWSKVKMGITPDINALASLIIVSVALLVLAGTLMMGFARRGSPD</sequence>